<dbReference type="CDD" id="cd06325">
    <property type="entry name" value="PBP1_ABC_unchar_transporter"/>
    <property type="match status" value="1"/>
</dbReference>
<evidence type="ECO:0000313" key="2">
    <source>
        <dbReference type="EMBL" id="MBP2024708.1"/>
    </source>
</evidence>
<evidence type="ECO:0000313" key="3">
    <source>
        <dbReference type="Proteomes" id="UP001519306"/>
    </source>
</evidence>
<protein>
    <submittedName>
        <fullName evidence="2">ABC transport system substrate-binding protein</fullName>
    </submittedName>
</protein>
<accession>A0ABS4KAA7</accession>
<dbReference type="SUPFAM" id="SSF53822">
    <property type="entry name" value="Periplasmic binding protein-like I"/>
    <property type="match status" value="1"/>
</dbReference>
<keyword evidence="3" id="KW-1185">Reference proteome</keyword>
<evidence type="ECO:0000256" key="1">
    <source>
        <dbReference type="SAM" id="SignalP"/>
    </source>
</evidence>
<gene>
    <name evidence="2" type="ORF">J2Z71_000224</name>
</gene>
<dbReference type="Proteomes" id="UP001519306">
    <property type="component" value="Unassembled WGS sequence"/>
</dbReference>
<dbReference type="Gene3D" id="3.40.50.2300">
    <property type="match status" value="2"/>
</dbReference>
<name>A0ABS4KAA7_9FIRM</name>
<sequence length="334" mass="36224">MKKKLIVALMSMTLLLTACGGKEEYKNQANNQNEKNVEEKSDKDIKIGIVQFSDHIALDRSREGFISQLEDEGFNVDADVVNCQGDISLIPTAAKKFESDKVDVIYAIATPAAQGMKNAIKDIPIIFNAVTDPVETDLVKSKESPEANVTGVSDYFPLETQIDKFLEAFPESKTLGLLYSTGEANSEGQIKELKEIVKNKGMNLEVVGVNSTNDVPQAMSSLTGKIDSYVAIQDNLASSSATVISQSLIKAQIPSFAGEEGPVENGMLLSDGVDYIELGKEAGKMASEIKKGKEVKDIPVFFSKDAKRTVNGKTAEALNIEKDSKIFENAKVVE</sequence>
<dbReference type="RefSeq" id="WP_210060017.1">
    <property type="nucleotide sequence ID" value="NZ_JAGGLJ010000002.1"/>
</dbReference>
<reference evidence="2 3" key="1">
    <citation type="submission" date="2021-03" db="EMBL/GenBank/DDBJ databases">
        <title>Genomic Encyclopedia of Type Strains, Phase IV (KMG-IV): sequencing the most valuable type-strain genomes for metagenomic binning, comparative biology and taxonomic classification.</title>
        <authorList>
            <person name="Goeker M."/>
        </authorList>
    </citation>
    <scope>NUCLEOTIDE SEQUENCE [LARGE SCALE GENOMIC DNA]</scope>
    <source>
        <strain evidence="2 3">DSM 27563</strain>
    </source>
</reference>
<dbReference type="EMBL" id="JAGGLJ010000002">
    <property type="protein sequence ID" value="MBP2024708.1"/>
    <property type="molecule type" value="Genomic_DNA"/>
</dbReference>
<feature type="chain" id="PRO_5047133052" evidence="1">
    <location>
        <begin position="21"/>
        <end position="334"/>
    </location>
</feature>
<dbReference type="PANTHER" id="PTHR35271:SF1">
    <property type="entry name" value="ABC TRANSPORTER, SUBSTRATE-BINDING LIPOPROTEIN"/>
    <property type="match status" value="1"/>
</dbReference>
<dbReference type="InterPro" id="IPR028082">
    <property type="entry name" value="Peripla_BP_I"/>
</dbReference>
<dbReference type="PROSITE" id="PS51257">
    <property type="entry name" value="PROKAR_LIPOPROTEIN"/>
    <property type="match status" value="1"/>
</dbReference>
<dbReference type="PANTHER" id="PTHR35271">
    <property type="entry name" value="ABC TRANSPORTER, SUBSTRATE-BINDING LIPOPROTEIN-RELATED"/>
    <property type="match status" value="1"/>
</dbReference>
<proteinExistence type="predicted"/>
<comment type="caution">
    <text evidence="2">The sequence shown here is derived from an EMBL/GenBank/DDBJ whole genome shotgun (WGS) entry which is preliminary data.</text>
</comment>
<dbReference type="InterPro" id="IPR007487">
    <property type="entry name" value="ABC_transpt-TYRBP-like"/>
</dbReference>
<keyword evidence="1" id="KW-0732">Signal</keyword>
<dbReference type="Pfam" id="PF04392">
    <property type="entry name" value="ABC_sub_bind"/>
    <property type="match status" value="1"/>
</dbReference>
<organism evidence="2 3">
    <name type="scientific">Peptoniphilus stercorisuis</name>
    <dbReference type="NCBI Taxonomy" id="1436965"/>
    <lineage>
        <taxon>Bacteria</taxon>
        <taxon>Bacillati</taxon>
        <taxon>Bacillota</taxon>
        <taxon>Tissierellia</taxon>
        <taxon>Tissierellales</taxon>
        <taxon>Peptoniphilaceae</taxon>
        <taxon>Peptoniphilus</taxon>
    </lineage>
</organism>
<feature type="signal peptide" evidence="1">
    <location>
        <begin position="1"/>
        <end position="20"/>
    </location>
</feature>